<protein>
    <submittedName>
        <fullName evidence="1">Uncharacterized protein</fullName>
    </submittedName>
</protein>
<organism evidence="1">
    <name type="scientific">marine sediment metagenome</name>
    <dbReference type="NCBI Taxonomy" id="412755"/>
    <lineage>
        <taxon>unclassified sequences</taxon>
        <taxon>metagenomes</taxon>
        <taxon>ecological metagenomes</taxon>
    </lineage>
</organism>
<reference evidence="1" key="1">
    <citation type="journal article" date="2015" name="Nature">
        <title>Complex archaea that bridge the gap between prokaryotes and eukaryotes.</title>
        <authorList>
            <person name="Spang A."/>
            <person name="Saw J.H."/>
            <person name="Jorgensen S.L."/>
            <person name="Zaremba-Niedzwiedzka K."/>
            <person name="Martijn J."/>
            <person name="Lind A.E."/>
            <person name="van Eijk R."/>
            <person name="Schleper C."/>
            <person name="Guy L."/>
            <person name="Ettema T.J."/>
        </authorList>
    </citation>
    <scope>NUCLEOTIDE SEQUENCE</scope>
</reference>
<comment type="caution">
    <text evidence="1">The sequence shown here is derived from an EMBL/GenBank/DDBJ whole genome shotgun (WGS) entry which is preliminary data.</text>
</comment>
<gene>
    <name evidence="1" type="ORF">LCGC14_2837750</name>
</gene>
<evidence type="ECO:0000313" key="1">
    <source>
        <dbReference type="EMBL" id="KKK79014.1"/>
    </source>
</evidence>
<feature type="non-terminal residue" evidence="1">
    <location>
        <position position="1"/>
    </location>
</feature>
<accession>A0A0F9AKL1</accession>
<name>A0A0F9AKL1_9ZZZZ</name>
<sequence>PSRFSIQQACLRGKGLWATNGKALVCIPVERDEHDQDGMIPVEALKFARARSGKKCEVEVQSRARAIKIKTPTSAMIIRRDISDNAFPKIEDVVPPDEAFDSEIYLDGILLIKLLRAIGAHRPNADGANGVRIKINTKKIDGPVKIEANTDESLFEKERRPFAVIMPLKTRKRP</sequence>
<proteinExistence type="predicted"/>
<dbReference type="EMBL" id="LAZR01054222">
    <property type="protein sequence ID" value="KKK79014.1"/>
    <property type="molecule type" value="Genomic_DNA"/>
</dbReference>
<dbReference type="AlphaFoldDB" id="A0A0F9AKL1"/>